<feature type="compositionally biased region" description="Low complexity" evidence="1">
    <location>
        <begin position="126"/>
        <end position="150"/>
    </location>
</feature>
<proteinExistence type="predicted"/>
<feature type="compositionally biased region" description="Pro residues" evidence="1">
    <location>
        <begin position="162"/>
        <end position="178"/>
    </location>
</feature>
<gene>
    <name evidence="2" type="ORF">Clacol_003122</name>
</gene>
<dbReference type="Proteomes" id="UP001050691">
    <property type="component" value="Unassembled WGS sequence"/>
</dbReference>
<evidence type="ECO:0000313" key="2">
    <source>
        <dbReference type="EMBL" id="GJJ08902.1"/>
    </source>
</evidence>
<keyword evidence="3" id="KW-1185">Reference proteome</keyword>
<accession>A0AAV5A5H4</accession>
<sequence length="260" mass="27896">MDFRHIEHMATSSHHAPSTVSSTASLLRIAHRRPDGSWVFTDAPTPAATDPHSDTRSEISSISPFATPLTPLSPSSHRFPPSPRGVPSVPHSVAPRHSTETITTNPGGYEKSVYSSSAMTHSPFPSISRSTHTSVSMSMSAATMTMNPSSKQHQLHIQNLPPSSPPPPMPLPPLPPTPSSHVTAHRSDRTDPVDPETQTLLSTQTQSGSSRRVLDEDVGSTRTGPPPYAAYIPTWREQQQMQTMPPLPVGPVPSSSGKGH</sequence>
<dbReference type="EMBL" id="BPWL01000003">
    <property type="protein sequence ID" value="GJJ08902.1"/>
    <property type="molecule type" value="Genomic_DNA"/>
</dbReference>
<protein>
    <submittedName>
        <fullName evidence="2">Uncharacterized protein</fullName>
    </submittedName>
</protein>
<evidence type="ECO:0000313" key="3">
    <source>
        <dbReference type="Proteomes" id="UP001050691"/>
    </source>
</evidence>
<name>A0AAV5A5H4_9AGAM</name>
<feature type="compositionally biased region" description="Polar residues" evidence="1">
    <location>
        <begin position="10"/>
        <end position="20"/>
    </location>
</feature>
<feature type="compositionally biased region" description="Low complexity" evidence="1">
    <location>
        <begin position="197"/>
        <end position="210"/>
    </location>
</feature>
<evidence type="ECO:0000256" key="1">
    <source>
        <dbReference type="SAM" id="MobiDB-lite"/>
    </source>
</evidence>
<feature type="region of interest" description="Disordered" evidence="1">
    <location>
        <begin position="1"/>
        <end position="20"/>
    </location>
</feature>
<dbReference type="AlphaFoldDB" id="A0AAV5A5H4"/>
<feature type="region of interest" description="Disordered" evidence="1">
    <location>
        <begin position="37"/>
        <end position="260"/>
    </location>
</feature>
<feature type="compositionally biased region" description="Polar residues" evidence="1">
    <location>
        <begin position="113"/>
        <end position="125"/>
    </location>
</feature>
<comment type="caution">
    <text evidence="2">The sequence shown here is derived from an EMBL/GenBank/DDBJ whole genome shotgun (WGS) entry which is preliminary data.</text>
</comment>
<reference evidence="2" key="1">
    <citation type="submission" date="2021-10" db="EMBL/GenBank/DDBJ databases">
        <title>De novo Genome Assembly of Clathrus columnatus (Basidiomycota, Fungi) Using Illumina and Nanopore Sequence Data.</title>
        <authorList>
            <person name="Ogiso-Tanaka E."/>
            <person name="Itagaki H."/>
            <person name="Hosoya T."/>
            <person name="Hosaka K."/>
        </authorList>
    </citation>
    <scope>NUCLEOTIDE SEQUENCE</scope>
    <source>
        <strain evidence="2">MO-923</strain>
    </source>
</reference>
<organism evidence="2 3">
    <name type="scientific">Clathrus columnatus</name>
    <dbReference type="NCBI Taxonomy" id="1419009"/>
    <lineage>
        <taxon>Eukaryota</taxon>
        <taxon>Fungi</taxon>
        <taxon>Dikarya</taxon>
        <taxon>Basidiomycota</taxon>
        <taxon>Agaricomycotina</taxon>
        <taxon>Agaricomycetes</taxon>
        <taxon>Phallomycetidae</taxon>
        <taxon>Phallales</taxon>
        <taxon>Clathraceae</taxon>
        <taxon>Clathrus</taxon>
    </lineage>
</organism>